<gene>
    <name evidence="7" type="ORF">CCHLO57077_00000680</name>
</gene>
<evidence type="ECO:0000256" key="3">
    <source>
        <dbReference type="ARBA" id="ARBA00022989"/>
    </source>
</evidence>
<dbReference type="AlphaFoldDB" id="A0AA35Q6M5"/>
<dbReference type="SUPFAM" id="SSF144083">
    <property type="entry name" value="Magnesium transport protein CorA, transmembrane region"/>
    <property type="match status" value="1"/>
</dbReference>
<dbReference type="Gene3D" id="1.20.58.340">
    <property type="entry name" value="Magnesium transport protein CorA, transmembrane region"/>
    <property type="match status" value="1"/>
</dbReference>
<dbReference type="Proteomes" id="UP001160390">
    <property type="component" value="Unassembled WGS sequence"/>
</dbReference>
<name>A0AA35Q6M5_9HYPO</name>
<feature type="transmembrane region" description="Helical" evidence="6">
    <location>
        <begin position="429"/>
        <end position="446"/>
    </location>
</feature>
<evidence type="ECO:0000256" key="4">
    <source>
        <dbReference type="ARBA" id="ARBA00023136"/>
    </source>
</evidence>
<keyword evidence="2 6" id="KW-0812">Transmembrane</keyword>
<comment type="subcellular location">
    <subcellularLocation>
        <location evidence="1">Membrane</location>
        <topology evidence="1">Multi-pass membrane protein</topology>
    </subcellularLocation>
</comment>
<evidence type="ECO:0000256" key="6">
    <source>
        <dbReference type="SAM" id="Phobius"/>
    </source>
</evidence>
<reference evidence="7" key="1">
    <citation type="submission" date="2023-01" db="EMBL/GenBank/DDBJ databases">
        <authorList>
            <person name="Piombo E."/>
        </authorList>
    </citation>
    <scope>NUCLEOTIDE SEQUENCE</scope>
</reference>
<sequence length="494" mass="56582">MSHDSPPLTETTEDVSNIALASIRPTPARTDSTGSTSQDGRFIRHKLFQIDTGESTNPEKKQIITLAQQDFVSQPQENKLHLYFLPNIKEDEDHRGPGLVEDPQICEKLTKALHLEPFFLTKEAWDSNGFFVHKRIISGNDNAVQGHSYAARFLIKFLEPEPDKSETAEERKASYKWLFLSFSVLWLKKAGKVTCVVACYDDCKILKTKIKDALKNYPLRYVQSNPFAIYDAFLRLYIWQYDEGIWKFRKPVRNIEKQREQFMNTVVSLKSTKGANTTIVQEYHKMHELSRHAIHMSETVQVASLSVKLALEIIEAQLQIHVLSLANVTEENDARNVVDGIRFSASFIAALKLRSDAFVDRIENEIKMAYNIVSVYQLSETRDESKELTKFVTSLSLVFLPLTFVVGFWGMNFVGLNSERKLYVSRDTWWFVWSGAVAVFLAWLLYQWTKSFREIKGTMKAITGVKFNVTFPQRQQGKVLRGIGHHAPTGPDVV</sequence>
<evidence type="ECO:0000313" key="8">
    <source>
        <dbReference type="Proteomes" id="UP001160390"/>
    </source>
</evidence>
<accession>A0AA35Q6M5</accession>
<keyword evidence="3 6" id="KW-1133">Transmembrane helix</keyword>
<dbReference type="GO" id="GO:0016020">
    <property type="term" value="C:membrane"/>
    <property type="evidence" value="ECO:0007669"/>
    <property type="project" value="UniProtKB-SubCell"/>
</dbReference>
<feature type="compositionally biased region" description="Polar residues" evidence="5">
    <location>
        <begin position="29"/>
        <end position="38"/>
    </location>
</feature>
<keyword evidence="8" id="KW-1185">Reference proteome</keyword>
<keyword evidence="4 6" id="KW-0472">Membrane</keyword>
<evidence type="ECO:0000256" key="2">
    <source>
        <dbReference type="ARBA" id="ARBA00022692"/>
    </source>
</evidence>
<comment type="caution">
    <text evidence="7">The sequence shown here is derived from an EMBL/GenBank/DDBJ whole genome shotgun (WGS) entry which is preliminary data.</text>
</comment>
<feature type="transmembrane region" description="Helical" evidence="6">
    <location>
        <begin position="391"/>
        <end position="409"/>
    </location>
</feature>
<evidence type="ECO:0000313" key="7">
    <source>
        <dbReference type="EMBL" id="CAI6093602.1"/>
    </source>
</evidence>
<evidence type="ECO:0000256" key="5">
    <source>
        <dbReference type="SAM" id="MobiDB-lite"/>
    </source>
</evidence>
<dbReference type="EMBL" id="CABFNP030001245">
    <property type="protein sequence ID" value="CAI6093602.1"/>
    <property type="molecule type" value="Genomic_DNA"/>
</dbReference>
<dbReference type="Pfam" id="PF01544">
    <property type="entry name" value="CorA"/>
    <property type="match status" value="1"/>
</dbReference>
<dbReference type="GO" id="GO:0046873">
    <property type="term" value="F:metal ion transmembrane transporter activity"/>
    <property type="evidence" value="ECO:0007669"/>
    <property type="project" value="InterPro"/>
</dbReference>
<organism evidence="7 8">
    <name type="scientific">Clonostachys chloroleuca</name>
    <dbReference type="NCBI Taxonomy" id="1926264"/>
    <lineage>
        <taxon>Eukaryota</taxon>
        <taxon>Fungi</taxon>
        <taxon>Dikarya</taxon>
        <taxon>Ascomycota</taxon>
        <taxon>Pezizomycotina</taxon>
        <taxon>Sordariomycetes</taxon>
        <taxon>Hypocreomycetidae</taxon>
        <taxon>Hypocreales</taxon>
        <taxon>Bionectriaceae</taxon>
        <taxon>Clonostachys</taxon>
    </lineage>
</organism>
<dbReference type="InterPro" id="IPR002523">
    <property type="entry name" value="MgTranspt_CorA/ZnTranspt_ZntB"/>
</dbReference>
<proteinExistence type="predicted"/>
<protein>
    <submittedName>
        <fullName evidence="7">Uncharacterized protein</fullName>
    </submittedName>
</protein>
<evidence type="ECO:0000256" key="1">
    <source>
        <dbReference type="ARBA" id="ARBA00004141"/>
    </source>
</evidence>
<dbReference type="InterPro" id="IPR045863">
    <property type="entry name" value="CorA_TM1_TM2"/>
</dbReference>
<feature type="region of interest" description="Disordered" evidence="5">
    <location>
        <begin position="1"/>
        <end position="38"/>
    </location>
</feature>